<dbReference type="PANTHER" id="PTHR30203:SF33">
    <property type="entry name" value="BLR4455 PROTEIN"/>
    <property type="match status" value="1"/>
</dbReference>
<comment type="similarity">
    <text evidence="1 2">Belongs to the outer membrane factor (OMF) (TC 1.B.17) family.</text>
</comment>
<dbReference type="Proteomes" id="UP000515450">
    <property type="component" value="Chromosome"/>
</dbReference>
<comment type="subcellular location">
    <subcellularLocation>
        <location evidence="2">Cell membrane</location>
        <topology evidence="2">Lipid-anchor</topology>
    </subcellularLocation>
</comment>
<dbReference type="PROSITE" id="PS51257">
    <property type="entry name" value="PROKAR_LIPOPROTEIN"/>
    <property type="match status" value="1"/>
</dbReference>
<keyword evidence="2" id="KW-1134">Transmembrane beta strand</keyword>
<dbReference type="GO" id="GO:0015562">
    <property type="term" value="F:efflux transmembrane transporter activity"/>
    <property type="evidence" value="ECO:0007669"/>
    <property type="project" value="InterPro"/>
</dbReference>
<keyword evidence="2" id="KW-0472">Membrane</keyword>
<dbReference type="RefSeq" id="WP_182331031.1">
    <property type="nucleotide sequence ID" value="NZ_CP058555.1"/>
</dbReference>
<reference evidence="3 4" key="1">
    <citation type="journal article" date="2020" name="G3 (Bethesda)">
        <title>CeMbio - The Caenorhabditis elegans Microbiome Resource.</title>
        <authorList>
            <person name="Dirksen P."/>
            <person name="Assie A."/>
            <person name="Zimmermann J."/>
            <person name="Zhang F."/>
            <person name="Tietje A.M."/>
            <person name="Marsh S.A."/>
            <person name="Felix M.A."/>
            <person name="Shapira M."/>
            <person name="Kaleta C."/>
            <person name="Schulenburg H."/>
            <person name="Samuel B."/>
        </authorList>
    </citation>
    <scope>NUCLEOTIDE SEQUENCE [LARGE SCALE GENOMIC DNA]</scope>
    <source>
        <strain evidence="3 4">BIGb0170</strain>
    </source>
</reference>
<dbReference type="EMBL" id="CP058555">
    <property type="protein sequence ID" value="QMV66297.1"/>
    <property type="molecule type" value="Genomic_DNA"/>
</dbReference>
<dbReference type="InterPro" id="IPR010131">
    <property type="entry name" value="MdtP/NodT-like"/>
</dbReference>
<gene>
    <name evidence="3" type="ORF">HS960_00855</name>
</gene>
<sequence>MSYLTKNYRQIILITALLGTLVGCAITKDVQLPKPELPAAFRGETDKDTLGIAMLPWKSFFTDKVLQVMIDSTLKKNFDMQVALKNIESAHLLVRQSKWNNLPVVSLNATGNTSNPSNYSLNGMTASQFLGANHIEDYSLGASLTWEADVWGKIRNSNKAVLAAYLQSDEARKALQTDLIISVSKGYYNLLMLDQQRRVAVANMALNDSTLRITNVQYKMGQATYLAVQQAEAQRLAVAELIPQLEKEIILQENALHVLAGELPGIQLGRTVLHEIKFPEQLSTGVPIDMVRRRPDVRSRELDLVIANAKVGISKAQMYPALRITAAGGVGALKASDWFNIPGALFGTVGGTILQPLLQHKELSTQYKIAAIEREKTIVAFQKTVLGAVGEVSDAIVKIEKLKQQQYITAQRVNTLQQATANANTLFVNGMANYLEVITAQVNVLQSELDLASVRRQELSAIADLYRSLGGGVE</sequence>
<keyword evidence="2" id="KW-0812">Transmembrane</keyword>
<keyword evidence="4" id="KW-1185">Reference proteome</keyword>
<evidence type="ECO:0000313" key="3">
    <source>
        <dbReference type="EMBL" id="QMV66297.1"/>
    </source>
</evidence>
<dbReference type="Pfam" id="PF02321">
    <property type="entry name" value="OEP"/>
    <property type="match status" value="2"/>
</dbReference>
<keyword evidence="2" id="KW-0449">Lipoprotein</keyword>
<dbReference type="Gene3D" id="2.20.200.10">
    <property type="entry name" value="Outer membrane efflux proteins (OEP)"/>
    <property type="match status" value="1"/>
</dbReference>
<protein>
    <submittedName>
        <fullName evidence="3">Efflux transporter outer membrane subunit</fullName>
    </submittedName>
</protein>
<accession>A0A7G5DX22</accession>
<evidence type="ECO:0000313" key="4">
    <source>
        <dbReference type="Proteomes" id="UP000515450"/>
    </source>
</evidence>
<dbReference type="GO" id="GO:0005886">
    <property type="term" value="C:plasma membrane"/>
    <property type="evidence" value="ECO:0007669"/>
    <property type="project" value="UniProtKB-SubCell"/>
</dbReference>
<proteinExistence type="inferred from homology"/>
<evidence type="ECO:0000256" key="1">
    <source>
        <dbReference type="ARBA" id="ARBA00007613"/>
    </source>
</evidence>
<keyword evidence="2" id="KW-0564">Palmitate</keyword>
<dbReference type="Gene3D" id="1.20.1600.10">
    <property type="entry name" value="Outer membrane efflux proteins (OEP)"/>
    <property type="match status" value="1"/>
</dbReference>
<name>A0A7G5DX22_9SPHI</name>
<dbReference type="InterPro" id="IPR003423">
    <property type="entry name" value="OMP_efflux"/>
</dbReference>
<dbReference type="SUPFAM" id="SSF56954">
    <property type="entry name" value="Outer membrane efflux proteins (OEP)"/>
    <property type="match status" value="1"/>
</dbReference>
<dbReference type="PANTHER" id="PTHR30203">
    <property type="entry name" value="OUTER MEMBRANE CATION EFFLUX PROTEIN"/>
    <property type="match status" value="1"/>
</dbReference>
<dbReference type="AlphaFoldDB" id="A0A7G5DX22"/>
<organism evidence="3 4">
    <name type="scientific">Sphingobacterium paramultivorum</name>
    <dbReference type="NCBI Taxonomy" id="2886510"/>
    <lineage>
        <taxon>Bacteria</taxon>
        <taxon>Pseudomonadati</taxon>
        <taxon>Bacteroidota</taxon>
        <taxon>Sphingobacteriia</taxon>
        <taxon>Sphingobacteriales</taxon>
        <taxon>Sphingobacteriaceae</taxon>
        <taxon>Sphingobacterium</taxon>
    </lineage>
</organism>
<evidence type="ECO:0000256" key="2">
    <source>
        <dbReference type="RuleBase" id="RU362097"/>
    </source>
</evidence>
<dbReference type="NCBIfam" id="TIGR01845">
    <property type="entry name" value="outer_NodT"/>
    <property type="match status" value="1"/>
</dbReference>